<dbReference type="Proteomes" id="UP000017973">
    <property type="component" value="Unassembled WGS sequence"/>
</dbReference>
<dbReference type="STRING" id="1408254.T458_02470"/>
<reference evidence="1 2" key="1">
    <citation type="journal article" date="2014" name="Genome Announc.">
        <title>Draft Genome Sequence of Brevibacillus panacihumi Strain W25, a Halotolerant Hydrocarbon-Degrading Bacterium.</title>
        <authorList>
            <person name="Wang X."/>
            <person name="Jin D."/>
            <person name="Zhou L."/>
            <person name="Wu L."/>
            <person name="An W."/>
            <person name="Chen Y."/>
            <person name="Zhao L."/>
        </authorList>
    </citation>
    <scope>NUCLEOTIDE SEQUENCE [LARGE SCALE GENOMIC DNA]</scope>
    <source>
        <strain evidence="1 2">W25</strain>
    </source>
</reference>
<keyword evidence="2" id="KW-1185">Reference proteome</keyword>
<organism evidence="1 2">
    <name type="scientific">Brevibacillus panacihumi W25</name>
    <dbReference type="NCBI Taxonomy" id="1408254"/>
    <lineage>
        <taxon>Bacteria</taxon>
        <taxon>Bacillati</taxon>
        <taxon>Bacillota</taxon>
        <taxon>Bacilli</taxon>
        <taxon>Bacillales</taxon>
        <taxon>Paenibacillaceae</taxon>
        <taxon>Brevibacillus</taxon>
    </lineage>
</organism>
<accession>V6MFQ1</accession>
<evidence type="ECO:0000313" key="1">
    <source>
        <dbReference type="EMBL" id="EST56750.1"/>
    </source>
</evidence>
<name>V6MFQ1_9BACL</name>
<gene>
    <name evidence="1" type="ORF">T458_02470</name>
</gene>
<comment type="caution">
    <text evidence="1">The sequence shown here is derived from an EMBL/GenBank/DDBJ whole genome shotgun (WGS) entry which is preliminary data.</text>
</comment>
<dbReference type="HOGENOM" id="CLU_3196905_0_0_9"/>
<protein>
    <submittedName>
        <fullName evidence="1">Uncharacterized protein</fullName>
    </submittedName>
</protein>
<dbReference type="AlphaFoldDB" id="V6MFQ1"/>
<sequence>MRLCQNLCKEKTGEVIPLLKFVMLMIECFINKNFLIDQRIERGGF</sequence>
<evidence type="ECO:0000313" key="2">
    <source>
        <dbReference type="Proteomes" id="UP000017973"/>
    </source>
</evidence>
<dbReference type="EMBL" id="AYJU01000001">
    <property type="protein sequence ID" value="EST56750.1"/>
    <property type="molecule type" value="Genomic_DNA"/>
</dbReference>
<proteinExistence type="predicted"/>